<organism evidence="2 3">
    <name type="scientific">Planotetraspora kaengkrachanensis</name>
    <dbReference type="NCBI Taxonomy" id="575193"/>
    <lineage>
        <taxon>Bacteria</taxon>
        <taxon>Bacillati</taxon>
        <taxon>Actinomycetota</taxon>
        <taxon>Actinomycetes</taxon>
        <taxon>Streptosporangiales</taxon>
        <taxon>Streptosporangiaceae</taxon>
        <taxon>Planotetraspora</taxon>
    </lineage>
</organism>
<proteinExistence type="predicted"/>
<comment type="caution">
    <text evidence="2">The sequence shown here is derived from an EMBL/GenBank/DDBJ whole genome shotgun (WGS) entry which is preliminary data.</text>
</comment>
<evidence type="ECO:0000256" key="1">
    <source>
        <dbReference type="SAM" id="Phobius"/>
    </source>
</evidence>
<dbReference type="RefSeq" id="WP_203887773.1">
    <property type="nucleotide sequence ID" value="NZ_BAABHH010000035.1"/>
</dbReference>
<evidence type="ECO:0000313" key="3">
    <source>
        <dbReference type="Proteomes" id="UP000630097"/>
    </source>
</evidence>
<name>A0A8J3Q0L5_9ACTN</name>
<keyword evidence="1" id="KW-0812">Transmembrane</keyword>
<dbReference type="AlphaFoldDB" id="A0A8J3Q0L5"/>
<keyword evidence="1" id="KW-1133">Transmembrane helix</keyword>
<evidence type="ECO:0000313" key="2">
    <source>
        <dbReference type="EMBL" id="GIG84504.1"/>
    </source>
</evidence>
<gene>
    <name evidence="2" type="ORF">Pka01_76310</name>
</gene>
<accession>A0A8J3Q0L5</accession>
<keyword evidence="1" id="KW-0472">Membrane</keyword>
<keyword evidence="3" id="KW-1185">Reference proteome</keyword>
<dbReference type="Proteomes" id="UP000630097">
    <property type="component" value="Unassembled WGS sequence"/>
</dbReference>
<feature type="transmembrane region" description="Helical" evidence="1">
    <location>
        <begin position="40"/>
        <end position="59"/>
    </location>
</feature>
<protein>
    <submittedName>
        <fullName evidence="2">Uncharacterized protein</fullName>
    </submittedName>
</protein>
<sequence length="148" mass="15717">MKQKLHDALVTIATPLLNPGETPAATGRARVGKVSIARNAALAAASMVLSGGTVGMYAMNKAYYVLLTSERLLLLEAHWLTARPTAKIVGDIPRALLSIEDVKRAVMTSVTLSISGEDKGLLLKYPTFDREGAELLLKAFGVAPSLTN</sequence>
<dbReference type="EMBL" id="BONV01000053">
    <property type="protein sequence ID" value="GIG84504.1"/>
    <property type="molecule type" value="Genomic_DNA"/>
</dbReference>
<reference evidence="2 3" key="1">
    <citation type="submission" date="2021-01" db="EMBL/GenBank/DDBJ databases">
        <title>Whole genome shotgun sequence of Planotetraspora kaengkrachanensis NBRC 104272.</title>
        <authorList>
            <person name="Komaki H."/>
            <person name="Tamura T."/>
        </authorList>
    </citation>
    <scope>NUCLEOTIDE SEQUENCE [LARGE SCALE GENOMIC DNA]</scope>
    <source>
        <strain evidence="2 3">NBRC 104272</strain>
    </source>
</reference>